<keyword evidence="1" id="KW-0812">Transmembrane</keyword>
<keyword evidence="1" id="KW-0472">Membrane</keyword>
<name>A0A2M4D0P0_ANODA</name>
<organism evidence="2">
    <name type="scientific">Anopheles darlingi</name>
    <name type="common">Mosquito</name>
    <dbReference type="NCBI Taxonomy" id="43151"/>
    <lineage>
        <taxon>Eukaryota</taxon>
        <taxon>Metazoa</taxon>
        <taxon>Ecdysozoa</taxon>
        <taxon>Arthropoda</taxon>
        <taxon>Hexapoda</taxon>
        <taxon>Insecta</taxon>
        <taxon>Pterygota</taxon>
        <taxon>Neoptera</taxon>
        <taxon>Endopterygota</taxon>
        <taxon>Diptera</taxon>
        <taxon>Nematocera</taxon>
        <taxon>Culicoidea</taxon>
        <taxon>Culicidae</taxon>
        <taxon>Anophelinae</taxon>
        <taxon>Anopheles</taxon>
    </lineage>
</organism>
<evidence type="ECO:0000313" key="2">
    <source>
        <dbReference type="EMBL" id="MBW71116.1"/>
    </source>
</evidence>
<protein>
    <submittedName>
        <fullName evidence="2">Putative secreted protein</fullName>
    </submittedName>
</protein>
<evidence type="ECO:0000256" key="1">
    <source>
        <dbReference type="SAM" id="Phobius"/>
    </source>
</evidence>
<feature type="transmembrane region" description="Helical" evidence="1">
    <location>
        <begin position="20"/>
        <end position="42"/>
    </location>
</feature>
<proteinExistence type="predicted"/>
<dbReference type="EMBL" id="GGFL01006938">
    <property type="protein sequence ID" value="MBW71116.1"/>
    <property type="molecule type" value="Transcribed_RNA"/>
</dbReference>
<keyword evidence="1" id="KW-1133">Transmembrane helix</keyword>
<accession>A0A2M4D0P0</accession>
<sequence length="66" mass="7592">MHYASPRLIMWRGLCCSSGYFFLFFVVVVVAVAAAQITRMRLSAMVRERRVRCMRGHATVHVFISV</sequence>
<dbReference type="AlphaFoldDB" id="A0A2M4D0P0"/>
<reference evidence="2" key="1">
    <citation type="submission" date="2018-01" db="EMBL/GenBank/DDBJ databases">
        <title>An insight into the sialome of Amazonian anophelines.</title>
        <authorList>
            <person name="Ribeiro J.M."/>
            <person name="Scarpassa V."/>
            <person name="Calvo E."/>
        </authorList>
    </citation>
    <scope>NUCLEOTIDE SEQUENCE</scope>
</reference>